<keyword evidence="3" id="KW-1185">Reference proteome</keyword>
<accession>A0A087TUK4</accession>
<evidence type="ECO:0000313" key="3">
    <source>
        <dbReference type="Proteomes" id="UP000054359"/>
    </source>
</evidence>
<keyword evidence="1" id="KW-0732">Signal</keyword>
<dbReference type="OrthoDB" id="10356523at2759"/>
<sequence length="107" mass="11945">MVICLFFYLFFFSLFTDSYQYIRKDFEGVVELPLLTPGSNTETIPYFIPGSLSGEVTSESTGADIYDQISPSRDTTTPTSRVNLIKRTKYLHSSESPSTLEAVLSAP</sequence>
<dbReference type="AlphaFoldDB" id="A0A087TUK4"/>
<feature type="signal peptide" evidence="1">
    <location>
        <begin position="1"/>
        <end position="18"/>
    </location>
</feature>
<dbReference type="OMA" id="ILICSLW"/>
<protein>
    <submittedName>
        <fullName evidence="2">Uncharacterized protein</fullName>
    </submittedName>
</protein>
<dbReference type="EMBL" id="KK116803">
    <property type="protein sequence ID" value="KFM68793.1"/>
    <property type="molecule type" value="Genomic_DNA"/>
</dbReference>
<feature type="non-terminal residue" evidence="2">
    <location>
        <position position="107"/>
    </location>
</feature>
<name>A0A087TUK4_STEMI</name>
<evidence type="ECO:0000313" key="2">
    <source>
        <dbReference type="EMBL" id="KFM68793.1"/>
    </source>
</evidence>
<evidence type="ECO:0000256" key="1">
    <source>
        <dbReference type="SAM" id="SignalP"/>
    </source>
</evidence>
<proteinExistence type="predicted"/>
<gene>
    <name evidence="2" type="ORF">X975_05733</name>
</gene>
<feature type="chain" id="PRO_5001829935" evidence="1">
    <location>
        <begin position="19"/>
        <end position="107"/>
    </location>
</feature>
<reference evidence="2 3" key="1">
    <citation type="submission" date="2013-11" db="EMBL/GenBank/DDBJ databases">
        <title>Genome sequencing of Stegodyphus mimosarum.</title>
        <authorList>
            <person name="Bechsgaard J."/>
        </authorList>
    </citation>
    <scope>NUCLEOTIDE SEQUENCE [LARGE SCALE GENOMIC DNA]</scope>
</reference>
<dbReference type="Proteomes" id="UP000054359">
    <property type="component" value="Unassembled WGS sequence"/>
</dbReference>
<organism evidence="2 3">
    <name type="scientific">Stegodyphus mimosarum</name>
    <name type="common">African social velvet spider</name>
    <dbReference type="NCBI Taxonomy" id="407821"/>
    <lineage>
        <taxon>Eukaryota</taxon>
        <taxon>Metazoa</taxon>
        <taxon>Ecdysozoa</taxon>
        <taxon>Arthropoda</taxon>
        <taxon>Chelicerata</taxon>
        <taxon>Arachnida</taxon>
        <taxon>Araneae</taxon>
        <taxon>Araneomorphae</taxon>
        <taxon>Entelegynae</taxon>
        <taxon>Eresoidea</taxon>
        <taxon>Eresidae</taxon>
        <taxon>Stegodyphus</taxon>
    </lineage>
</organism>